<dbReference type="Pfam" id="PF18741">
    <property type="entry name" value="MTES_1575"/>
    <property type="match status" value="1"/>
</dbReference>
<dbReference type="InterPro" id="IPR011335">
    <property type="entry name" value="Restrct_endonuc-II-like"/>
</dbReference>
<keyword evidence="5" id="KW-0378">Hydrolase</keyword>
<organism evidence="5">
    <name type="scientific">Methylobacterium bullatum</name>
    <dbReference type="NCBI Taxonomy" id="570505"/>
    <lineage>
        <taxon>Bacteria</taxon>
        <taxon>Pseudomonadati</taxon>
        <taxon>Pseudomonadota</taxon>
        <taxon>Alphaproteobacteria</taxon>
        <taxon>Hyphomicrobiales</taxon>
        <taxon>Methylobacteriaceae</taxon>
        <taxon>Methylobacterium</taxon>
    </lineage>
</organism>
<dbReference type="EC" id="3.6.4.12" evidence="5"/>
<dbReference type="PANTHER" id="PTHR10887">
    <property type="entry name" value="DNA2/NAM7 HELICASE FAMILY"/>
    <property type="match status" value="1"/>
</dbReference>
<dbReference type="EMBL" id="LR743504">
    <property type="protein sequence ID" value="CAA2100190.1"/>
    <property type="molecule type" value="Genomic_DNA"/>
</dbReference>
<dbReference type="InterPro" id="IPR027417">
    <property type="entry name" value="P-loop_NTPase"/>
</dbReference>
<keyword evidence="5" id="KW-0347">Helicase</keyword>
<dbReference type="InterPro" id="IPR041679">
    <property type="entry name" value="DNA2/NAM7-like_C"/>
</dbReference>
<accession>A0A679IX90</accession>
<sequence>MDDTLEASEGARTRCGLACTIADHASVASWQNGIPLIRDITLTNGGDADLADVTLHVGATPPLFRTTTVPIQRIAAGGVQRIDSPDLRIDGAIFAELRESGLCTVTLTLTAPTEGSDRAGELAREEFDLRLLPPSHWGGADAAPELLAAFVRPNDPAVDGILRSAAAILDRARRSTAFDGYRSGRRARAWEMAEAIHAAMAALRITYVLPPASFERSGQKVREPGAIVERRLATCLDLTLLWAACCEQAGLNPLLILTRDHALLGLWLVDETLPETVGDDAQALRKRRDLQELVLIETIVLTADPPGSFADAVAAGARLIDADAESPLEMVLDLRRTRLSSISPLDTGEPGARAPAPEIAAALVQALGAPPSFVEDLPAPRLDLPRREPRDRLEAWKLRLLDLTLRNKLLNFKPGKGSLTLDCPEPGAFEDALAAGRAFRLVARPPSEASVGASDVERGEIAADVGTEELEARLTDLFRLARGSFEEGGANVLFLAFGFLTWTRGNGMPPARAPLLLVPAALSRASVRAGFRLVRHDEEARLNPTLLEMLRQDFDLDMPDFAEGLPGDESGLEVEAVWRIVRTHIRDLKGFEVTTEVVLSAFSFTKFLMWKDLSERTDLLKRSPVVRHLLDTPKQAYGDGAGFPVPERLDAEHPPSGIFTPLLADSSQVSAILAAASGKDFVLFGPPGTGKSQTIANMIAQCLALGRTVLFVSQKSAALEVVRRRLDAVGLGACCLEVHAAKAQKTHVIAQLREAWAARGGESVPWEDAATDLQRRREGLNGVVESLHATRANGLSAHAAMARVIADRQAGRDGLSLVWPKDATSAPGHRDSLRAQCGELAALRPIVGDIANHPLRGIGAIAWSPLWRAEMEQAVPELARTLPDFATSGQRLAEAMGLTPLGRTYDGLRALSSLAAALFRPEARMGLRFLGPGGAALRQAVEARRTRQDERARLNARLFVPYAPSVFGSDFDRLLADWREAKASNFFLRGRRLGRVRDLLAPFAQGSAPEDIGPDLVTLAEIKALQAARPALAEVLESATAELGHHWSDPAAPADLFTAPMAWATRLAPVIAAMAPLVGGPDIVRARLAEFLDTEDGRLEPGGSLALAKEDFTTRRSAAVKAIETLGRLAGRAKPDRPLETEGDWVAGTLAVAERWRRVLPKAQAWASWQRAVSEATKAGLGPLVAAIEAGTLQDDAILPAFEGAYARWWIDHAVTDDVRLRDFMGQRHEEAIRGFGEADSRLSGLAGAAVRLRIGGGVPLAGAFGTDPEWGTLAREITKRARHMPLRQLFARMPNALTRLTPCLMMSPLSIAQYWPAEAKPFDIVIFDEASQIAPWDAIGAIARGRQVVIVGDPEQLPPTNVGDRGVDEISDGLDVADQESILDECLAANLPQRRLAWHYRSRHESLIAFSNRHYYRGGLVTFPSPVTEDRAVRLQHVADGLYERGGARVNRPEARALVAEVVARLSAPAFAAEERSLGIVTFNGEQQRLIENLLDAERRRKPELERFFDGRTWKEPVFVKNLETVQGDERDAILFSVAAGPDATGRITGQISSLNREGGHRRLNVAITRARRELVVFASMRADQVDLGRGSARGVRDFKHFLDFAEHGARALETAAAPTGGDVESPFEGAVMAALAARGWRIVPQVGVSAFRIDLGIVHPDAPGRYLAGVECDGATYHRAATARDRDRLREWVLTDLGWRIHRVWSTDWWNDPQGALDRLDRALRADLDAGRTKPEPVETAPVAPDIPQVEPPGLYEPADLSGFSPDAARFHEVSYEATLAAMASEVVLREGPVFADVLAERLLRAHGFARITARLRQRALAAVDPRCPHTSEGDRIVLWPEAAPAGPVRFRPAQGDGRAPADIPLQELAGLARDLEPAPGVEGRMAAHQGLGRMSEAVRARFSEAASLARVSEAPAPKPVG</sequence>
<dbReference type="CDD" id="cd18808">
    <property type="entry name" value="SF1_C_Upf1"/>
    <property type="match status" value="1"/>
</dbReference>
<reference evidence="5" key="1">
    <citation type="submission" date="2019-12" db="EMBL/GenBank/DDBJ databases">
        <authorList>
            <person name="Cremers G."/>
        </authorList>
    </citation>
    <scope>NUCLEOTIDE SEQUENCE</scope>
    <source>
        <strain evidence="5">Mbul1</strain>
    </source>
</reference>
<dbReference type="InterPro" id="IPR021754">
    <property type="entry name" value="DUF3320"/>
</dbReference>
<dbReference type="InterPro" id="IPR047187">
    <property type="entry name" value="SF1_C_Upf1"/>
</dbReference>
<feature type="domain" description="Restriction endonuclease type II-like" evidence="4">
    <location>
        <begin position="1629"/>
        <end position="1726"/>
    </location>
</feature>
<evidence type="ECO:0000259" key="4">
    <source>
        <dbReference type="Pfam" id="PF18741"/>
    </source>
</evidence>
<dbReference type="InterPro" id="IPR049468">
    <property type="entry name" value="Restrct_endonuc-II-like_dom"/>
</dbReference>
<feature type="domain" description="DUF3320" evidence="1">
    <location>
        <begin position="1772"/>
        <end position="1820"/>
    </location>
</feature>
<proteinExistence type="predicted"/>
<feature type="domain" description="DNA2/NAM7 helicase helicase" evidence="2">
    <location>
        <begin position="1320"/>
        <end position="1361"/>
    </location>
</feature>
<dbReference type="InterPro" id="IPR025103">
    <property type="entry name" value="DUF4011"/>
</dbReference>
<dbReference type="SUPFAM" id="SSF52980">
    <property type="entry name" value="Restriction endonuclease-like"/>
    <property type="match status" value="1"/>
</dbReference>
<evidence type="ECO:0000259" key="3">
    <source>
        <dbReference type="Pfam" id="PF13087"/>
    </source>
</evidence>
<dbReference type="Pfam" id="PF13087">
    <property type="entry name" value="AAA_12"/>
    <property type="match status" value="1"/>
</dbReference>
<dbReference type="Pfam" id="PF13086">
    <property type="entry name" value="AAA_11"/>
    <property type="match status" value="1"/>
</dbReference>
<dbReference type="Pfam" id="PF11784">
    <property type="entry name" value="DUF3320"/>
    <property type="match status" value="1"/>
</dbReference>
<dbReference type="PANTHER" id="PTHR10887:SF495">
    <property type="entry name" value="HELICASE SENATAXIN ISOFORM X1-RELATED"/>
    <property type="match status" value="1"/>
</dbReference>
<dbReference type="InterPro" id="IPR045055">
    <property type="entry name" value="DNA2/NAM7-like"/>
</dbReference>
<protein>
    <submittedName>
        <fullName evidence="5">ATP-dependent RecD-like DNA helicase</fullName>
        <ecNumber evidence="5">3.6.4.12</ecNumber>
    </submittedName>
</protein>
<dbReference type="InterPro" id="IPR041677">
    <property type="entry name" value="DNA2/NAM7_AAA_11"/>
</dbReference>
<dbReference type="SUPFAM" id="SSF52540">
    <property type="entry name" value="P-loop containing nucleoside triphosphate hydrolases"/>
    <property type="match status" value="1"/>
</dbReference>
<evidence type="ECO:0000259" key="1">
    <source>
        <dbReference type="Pfam" id="PF11784"/>
    </source>
</evidence>
<dbReference type="GO" id="GO:0016787">
    <property type="term" value="F:hydrolase activity"/>
    <property type="evidence" value="ECO:0007669"/>
    <property type="project" value="UniProtKB-KW"/>
</dbReference>
<feature type="domain" description="DNA2/NAM7 helicase-like C-terminal" evidence="3">
    <location>
        <begin position="1381"/>
        <end position="1581"/>
    </location>
</feature>
<evidence type="ECO:0000259" key="2">
    <source>
        <dbReference type="Pfam" id="PF13086"/>
    </source>
</evidence>
<keyword evidence="5" id="KW-0067">ATP-binding</keyword>
<gene>
    <name evidence="5" type="primary">recD2_1</name>
    <name evidence="5" type="ORF">MBUL_00546</name>
</gene>
<dbReference type="FunFam" id="3.40.960.10:FF:000002">
    <property type="entry name" value="DNA helicase related protein"/>
    <property type="match status" value="1"/>
</dbReference>
<dbReference type="Pfam" id="PF13195">
    <property type="entry name" value="DUF4011"/>
    <property type="match status" value="1"/>
</dbReference>
<keyword evidence="5" id="KW-0547">Nucleotide-binding</keyword>
<dbReference type="FunFam" id="3.40.50.300:FF:002063">
    <property type="entry name" value="DNA helicase related protein"/>
    <property type="match status" value="1"/>
</dbReference>
<dbReference type="GO" id="GO:0003678">
    <property type="term" value="F:DNA helicase activity"/>
    <property type="evidence" value="ECO:0007669"/>
    <property type="project" value="UniProtKB-EC"/>
</dbReference>
<dbReference type="Gene3D" id="3.40.960.10">
    <property type="entry name" value="VSR Endonuclease"/>
    <property type="match status" value="1"/>
</dbReference>
<name>A0A679IX90_9HYPH</name>
<evidence type="ECO:0000313" key="5">
    <source>
        <dbReference type="EMBL" id="CAA2100190.1"/>
    </source>
</evidence>
<dbReference type="Gene3D" id="3.40.50.300">
    <property type="entry name" value="P-loop containing nucleotide triphosphate hydrolases"/>
    <property type="match status" value="3"/>
</dbReference>